<feature type="compositionally biased region" description="Polar residues" evidence="1">
    <location>
        <begin position="86"/>
        <end position="99"/>
    </location>
</feature>
<reference evidence="2 3" key="1">
    <citation type="submission" date="2022-11" db="EMBL/GenBank/DDBJ databases">
        <title>Minimal conservation of predation-associated metabolite biosynthetic gene clusters underscores biosynthetic potential of Myxococcota including descriptions for ten novel species: Archangium lansinium sp. nov., Myxococcus landrumus sp. nov., Nannocystis bai.</title>
        <authorList>
            <person name="Ahearne A."/>
            <person name="Stevens C."/>
            <person name="Phillips K."/>
        </authorList>
    </citation>
    <scope>NUCLEOTIDE SEQUENCE [LARGE SCALE GENOMIC DNA]</scope>
    <source>
        <strain evidence="2 3">MIWBW</strain>
    </source>
</reference>
<feature type="compositionally biased region" description="Basic residues" evidence="1">
    <location>
        <begin position="129"/>
        <end position="138"/>
    </location>
</feature>
<dbReference type="RefSeq" id="WP_267533194.1">
    <property type="nucleotide sequence ID" value="NZ_JAPNKA010000001.1"/>
</dbReference>
<name>A0ABT3ZXU2_9BACT</name>
<comment type="caution">
    <text evidence="2">The sequence shown here is derived from an EMBL/GenBank/DDBJ whole genome shotgun (WGS) entry which is preliminary data.</text>
</comment>
<dbReference type="Proteomes" id="UP001207654">
    <property type="component" value="Unassembled WGS sequence"/>
</dbReference>
<accession>A0ABT3ZXU2</accession>
<dbReference type="EMBL" id="JAPNKA010000001">
    <property type="protein sequence ID" value="MCY1074217.1"/>
    <property type="molecule type" value="Genomic_DNA"/>
</dbReference>
<organism evidence="2 3">
    <name type="scientific">Archangium lansingense</name>
    <dbReference type="NCBI Taxonomy" id="2995310"/>
    <lineage>
        <taxon>Bacteria</taxon>
        <taxon>Pseudomonadati</taxon>
        <taxon>Myxococcota</taxon>
        <taxon>Myxococcia</taxon>
        <taxon>Myxococcales</taxon>
        <taxon>Cystobacterineae</taxon>
        <taxon>Archangiaceae</taxon>
        <taxon>Archangium</taxon>
    </lineage>
</organism>
<gene>
    <name evidence="2" type="ORF">OV287_06935</name>
</gene>
<proteinExistence type="predicted"/>
<keyword evidence="3" id="KW-1185">Reference proteome</keyword>
<evidence type="ECO:0000256" key="1">
    <source>
        <dbReference type="SAM" id="MobiDB-lite"/>
    </source>
</evidence>
<evidence type="ECO:0000313" key="3">
    <source>
        <dbReference type="Proteomes" id="UP001207654"/>
    </source>
</evidence>
<evidence type="ECO:0000313" key="2">
    <source>
        <dbReference type="EMBL" id="MCY1074217.1"/>
    </source>
</evidence>
<feature type="region of interest" description="Disordered" evidence="1">
    <location>
        <begin position="75"/>
        <end position="138"/>
    </location>
</feature>
<sequence length="138" mass="14980">MQGESPETQDFSTWDGTPFFEGYPEEGRYVYIVKSREQGSFTAYGALDDQQQAIFVVQGTLAQLDDFVAQVEKEGAKVTYGPPPFDTNTGGDKATTTSRPGLMADDKTDGTRQSVPTEGDKATGTRQPGSKRNRGGKK</sequence>
<evidence type="ECO:0008006" key="4">
    <source>
        <dbReference type="Google" id="ProtNLM"/>
    </source>
</evidence>
<protein>
    <recommendedName>
        <fullName evidence="4">Lipoprotein</fullName>
    </recommendedName>
</protein>